<dbReference type="GO" id="GO:0031543">
    <property type="term" value="F:peptidyl-proline dioxygenase activity"/>
    <property type="evidence" value="ECO:0007669"/>
    <property type="project" value="TreeGrafter"/>
</dbReference>
<dbReference type="Pfam" id="PF13661">
    <property type="entry name" value="2OG-FeII_Oxy_4"/>
    <property type="match status" value="1"/>
</dbReference>
<dbReference type="GO" id="GO:0031418">
    <property type="term" value="F:L-ascorbic acid binding"/>
    <property type="evidence" value="ECO:0007669"/>
    <property type="project" value="UniProtKB-KW"/>
</dbReference>
<evidence type="ECO:0000313" key="7">
    <source>
        <dbReference type="EMBL" id="JAP83771.1"/>
    </source>
</evidence>
<reference evidence="7" key="1">
    <citation type="journal article" date="2016" name="Ticks Tick Borne Dis.">
        <title>De novo assembly and annotation of the salivary gland transcriptome of Rhipicephalus appendiculatus male and female ticks during blood feeding.</title>
        <authorList>
            <person name="de Castro M.H."/>
            <person name="de Klerk D."/>
            <person name="Pienaar R."/>
            <person name="Latif A.A."/>
            <person name="Rees D.J."/>
            <person name="Mans B.J."/>
        </authorList>
    </citation>
    <scope>NUCLEOTIDE SEQUENCE</scope>
    <source>
        <tissue evidence="7">Salivary glands</tissue>
    </source>
</reference>
<dbReference type="InterPro" id="IPR039558">
    <property type="entry name" value="TPA1/OFD1_N"/>
</dbReference>
<accession>A0A131Z0V5</accession>
<protein>
    <submittedName>
        <fullName evidence="7">Component of nua3 histone acetyltransferase complex</fullName>
    </submittedName>
</protein>
<dbReference type="GO" id="GO:0005506">
    <property type="term" value="F:iron ion binding"/>
    <property type="evidence" value="ECO:0007669"/>
    <property type="project" value="InterPro"/>
</dbReference>
<dbReference type="GO" id="GO:0006449">
    <property type="term" value="P:regulation of translational termination"/>
    <property type="evidence" value="ECO:0007669"/>
    <property type="project" value="TreeGrafter"/>
</dbReference>
<comment type="cofactor">
    <cofactor evidence="1">
        <name>L-ascorbate</name>
        <dbReference type="ChEBI" id="CHEBI:38290"/>
    </cofactor>
</comment>
<dbReference type="Pfam" id="PF10637">
    <property type="entry name" value="Ofd1_CTDD"/>
    <property type="match status" value="1"/>
</dbReference>
<dbReference type="InterPro" id="IPR051842">
    <property type="entry name" value="uS12_prolyl_hydroxylase"/>
</dbReference>
<dbReference type="InterPro" id="IPR006620">
    <property type="entry name" value="Pro_4_hyd_alph"/>
</dbReference>
<evidence type="ECO:0000256" key="3">
    <source>
        <dbReference type="ARBA" id="ARBA00022964"/>
    </source>
</evidence>
<dbReference type="PANTHER" id="PTHR12117">
    <property type="entry name" value="HISTONE ACETYLTRANSFERASE COMPLEX"/>
    <property type="match status" value="1"/>
</dbReference>
<evidence type="ECO:0000256" key="2">
    <source>
        <dbReference type="ARBA" id="ARBA00022896"/>
    </source>
</evidence>
<dbReference type="GO" id="GO:0016740">
    <property type="term" value="F:transferase activity"/>
    <property type="evidence" value="ECO:0007669"/>
    <property type="project" value="UniProtKB-KW"/>
</dbReference>
<keyword evidence="4" id="KW-0560">Oxidoreductase</keyword>
<dbReference type="GO" id="GO:0005737">
    <property type="term" value="C:cytoplasm"/>
    <property type="evidence" value="ECO:0007669"/>
    <property type="project" value="TreeGrafter"/>
</dbReference>
<keyword evidence="2" id="KW-0847">Vitamin C</keyword>
<dbReference type="EMBL" id="GEDV01004786">
    <property type="protein sequence ID" value="JAP83771.1"/>
    <property type="molecule type" value="Transcribed_RNA"/>
</dbReference>
<keyword evidence="3" id="KW-0223">Dioxygenase</keyword>
<dbReference type="SMART" id="SM00702">
    <property type="entry name" value="P4Hc"/>
    <property type="match status" value="1"/>
</dbReference>
<organism evidence="7">
    <name type="scientific">Rhipicephalus appendiculatus</name>
    <name type="common">Brown ear tick</name>
    <dbReference type="NCBI Taxonomy" id="34631"/>
    <lineage>
        <taxon>Eukaryota</taxon>
        <taxon>Metazoa</taxon>
        <taxon>Ecdysozoa</taxon>
        <taxon>Arthropoda</taxon>
        <taxon>Chelicerata</taxon>
        <taxon>Arachnida</taxon>
        <taxon>Acari</taxon>
        <taxon>Parasitiformes</taxon>
        <taxon>Ixodida</taxon>
        <taxon>Ixodoidea</taxon>
        <taxon>Ixodidae</taxon>
        <taxon>Rhipicephalinae</taxon>
        <taxon>Rhipicephalus</taxon>
        <taxon>Rhipicephalus</taxon>
    </lineage>
</organism>
<dbReference type="InterPro" id="IPR019601">
    <property type="entry name" value="Oxoglutarate/Fe-dep_Oase_C"/>
</dbReference>
<feature type="region of interest" description="Disordered" evidence="5">
    <location>
        <begin position="1"/>
        <end position="25"/>
    </location>
</feature>
<dbReference type="AlphaFoldDB" id="A0A131Z0V5"/>
<evidence type="ECO:0000256" key="1">
    <source>
        <dbReference type="ARBA" id="ARBA00001961"/>
    </source>
</evidence>
<evidence type="ECO:0000259" key="6">
    <source>
        <dbReference type="SMART" id="SM00702"/>
    </source>
</evidence>
<feature type="domain" description="Prolyl 4-hydroxylase alpha subunit" evidence="6">
    <location>
        <begin position="55"/>
        <end position="245"/>
    </location>
</feature>
<proteinExistence type="predicted"/>
<dbReference type="Gene3D" id="2.60.120.620">
    <property type="entry name" value="q2cbj1_9rhob like domain"/>
    <property type="match status" value="2"/>
</dbReference>
<feature type="region of interest" description="Disordered" evidence="5">
    <location>
        <begin position="381"/>
        <end position="401"/>
    </location>
</feature>
<keyword evidence="7" id="KW-0808">Transferase</keyword>
<dbReference type="PANTHER" id="PTHR12117:SF0">
    <property type="entry name" value="PROLYL 3-HYDROXYLASE OGFOD1"/>
    <property type="match status" value="1"/>
</dbReference>
<evidence type="ECO:0000256" key="4">
    <source>
        <dbReference type="ARBA" id="ARBA00023002"/>
    </source>
</evidence>
<dbReference type="FunFam" id="2.60.120.620:FF:000034">
    <property type="entry name" value="2-oxoglutarate and iron-dependent oxygenase domain-containing 1"/>
    <property type="match status" value="1"/>
</dbReference>
<evidence type="ECO:0000256" key="5">
    <source>
        <dbReference type="SAM" id="MobiDB-lite"/>
    </source>
</evidence>
<sequence>MTPAKRADKGGTSGSRSSPVSKRRKEAVVLKVNGELTSDKTKDELRAAFAEKKAGHIGTAAELITDPFNVCLLHNLLEDVGSVDSLKNELFDIEFHAKNNDLYKFHQSDDLQNFDTPYIHAFRKCLEGTLAPWLRDVTGIPLDGTISLTCSKYSYTDVLLCHDDELEGRRIAFILYLTPGWTTEDGGLLDLFDTDSNGQPRDIVRSILPRFNSFVFFEVSPVSFHQVAEVLSEDKVRLSVGGWFHGPPINRPTPYIEPLLERLSWCHIEEELLRAWISPTYLADSIAEQVREQFKNESEIHLQEFLLEDKYKALEEALSDPNIFWKQQGPRNRRWTLESPTPMAPIVEECLQVFRSEAMFLILSNLTGLSLHHLLSITESESSSEDEGSSNNSQRPDHKPASCTQVVRKWSHGTYTLAHDHDRSSDECGLDVVLYLNCREWKPECGGFTTYIVKGEEEELLTLNPCPNSVALVYRDQGLLQFVKHVNHEVTKLSKANQCFHDMKFVYYE</sequence>
<name>A0A131Z0V5_RHIAP</name>